<feature type="compositionally biased region" description="Basic and acidic residues" evidence="31">
    <location>
        <begin position="218"/>
        <end position="244"/>
    </location>
</feature>
<dbReference type="Gene3D" id="3.40.30.10">
    <property type="entry name" value="Glutaredoxin"/>
    <property type="match status" value="1"/>
</dbReference>
<dbReference type="GO" id="GO:0005789">
    <property type="term" value="C:endoplasmic reticulum membrane"/>
    <property type="evidence" value="ECO:0007669"/>
    <property type="project" value="UniProtKB-SubCell"/>
</dbReference>
<evidence type="ECO:0000256" key="4">
    <source>
        <dbReference type="ARBA" id="ARBA00004613"/>
    </source>
</evidence>
<evidence type="ECO:0000256" key="5">
    <source>
        <dbReference type="ARBA" id="ARBA00009326"/>
    </source>
</evidence>
<dbReference type="CDD" id="cd02994">
    <property type="entry name" value="PDI_a_TMX"/>
    <property type="match status" value="1"/>
</dbReference>
<evidence type="ECO:0000256" key="24">
    <source>
        <dbReference type="ARBA" id="ARBA00023284"/>
    </source>
</evidence>
<comment type="caution">
    <text evidence="30">Lacks conserved residue(s) required for the propagation of feature annotation.</text>
</comment>
<dbReference type="PRINTS" id="PR00707">
    <property type="entry name" value="UBCTHYDRLASE"/>
</dbReference>
<keyword evidence="19" id="KW-0496">Mitochondrion</keyword>
<keyword evidence="37" id="KW-1185">Reference proteome</keyword>
<evidence type="ECO:0000256" key="16">
    <source>
        <dbReference type="ARBA" id="ARBA00022824"/>
    </source>
</evidence>
<evidence type="ECO:0000256" key="28">
    <source>
        <dbReference type="ARBA" id="ARBA00075863"/>
    </source>
</evidence>
<evidence type="ECO:0000256" key="26">
    <source>
        <dbReference type="ARBA" id="ARBA00062962"/>
    </source>
</evidence>
<reference evidence="36 37" key="2">
    <citation type="submission" date="2018-08" db="EMBL/GenBank/DDBJ databases">
        <authorList>
            <person name="Laetsch R D."/>
            <person name="Stevens L."/>
            <person name="Kumar S."/>
            <person name="Blaxter L. M."/>
        </authorList>
    </citation>
    <scope>NUCLEOTIDE SEQUENCE [LARGE SCALE GENOMIC DNA]</scope>
</reference>
<evidence type="ECO:0000313" key="36">
    <source>
        <dbReference type="EMBL" id="VDK78842.1"/>
    </source>
</evidence>
<evidence type="ECO:0000259" key="35">
    <source>
        <dbReference type="PROSITE" id="PS52048"/>
    </source>
</evidence>
<dbReference type="InterPro" id="IPR001578">
    <property type="entry name" value="Peptidase_C12_UCH"/>
</dbReference>
<keyword evidence="9" id="KW-0597">Phosphoprotein</keyword>
<dbReference type="AlphaFoldDB" id="A0A182ECA6"/>
<dbReference type="SUPFAM" id="SSF52833">
    <property type="entry name" value="Thioredoxin-like"/>
    <property type="match status" value="1"/>
</dbReference>
<evidence type="ECO:0000256" key="2">
    <source>
        <dbReference type="ARBA" id="ARBA00004115"/>
    </source>
</evidence>
<evidence type="ECO:0000256" key="6">
    <source>
        <dbReference type="ARBA" id="ARBA00012759"/>
    </source>
</evidence>
<feature type="region of interest" description="Disordered" evidence="31">
    <location>
        <begin position="218"/>
        <end position="255"/>
    </location>
</feature>
<evidence type="ECO:0000256" key="29">
    <source>
        <dbReference type="ARBA" id="ARBA00076905"/>
    </source>
</evidence>
<dbReference type="GO" id="GO:0031966">
    <property type="term" value="C:mitochondrial membrane"/>
    <property type="evidence" value="ECO:0007669"/>
    <property type="project" value="UniProtKB-SubCell"/>
</dbReference>
<feature type="transmembrane region" description="Helical" evidence="32">
    <location>
        <begin position="172"/>
        <end position="197"/>
    </location>
</feature>
<dbReference type="PROSITE" id="PS52048">
    <property type="entry name" value="UCH_DOMAIN"/>
    <property type="match status" value="1"/>
</dbReference>
<keyword evidence="10" id="KW-0645">Protease</keyword>
<evidence type="ECO:0000256" key="25">
    <source>
        <dbReference type="ARBA" id="ARBA00023288"/>
    </source>
</evidence>
<keyword evidence="21" id="KW-0564">Palmitate</keyword>
<evidence type="ECO:0000256" key="1">
    <source>
        <dbReference type="ARBA" id="ARBA00000707"/>
    </source>
</evidence>
<dbReference type="GO" id="GO:0015036">
    <property type="term" value="F:disulfide oxidoreductase activity"/>
    <property type="evidence" value="ECO:0007669"/>
    <property type="project" value="TreeGrafter"/>
</dbReference>
<evidence type="ECO:0000256" key="20">
    <source>
        <dbReference type="ARBA" id="ARBA00023136"/>
    </source>
</evidence>
<keyword evidence="17" id="KW-0249">Electron transport</keyword>
<dbReference type="Pfam" id="PF00085">
    <property type="entry name" value="Thioredoxin"/>
    <property type="match status" value="1"/>
</dbReference>
<keyword evidence="24" id="KW-0676">Redox-active center</keyword>
<evidence type="ECO:0000313" key="37">
    <source>
        <dbReference type="Proteomes" id="UP000271087"/>
    </source>
</evidence>
<dbReference type="WBParaSite" id="nOo.2.0.1.t05700-RA">
    <property type="protein sequence ID" value="nOo.2.0.1.t05700-RA"/>
    <property type="gene ID" value="nOo.2.0.1.g05700"/>
</dbReference>
<dbReference type="STRING" id="42157.A0A182ECA6"/>
<keyword evidence="7" id="KW-0813">Transport</keyword>
<dbReference type="GO" id="GO:0003756">
    <property type="term" value="F:protein disulfide isomerase activity"/>
    <property type="evidence" value="ECO:0007669"/>
    <property type="project" value="UniProtKB-ARBA"/>
</dbReference>
<dbReference type="InterPro" id="IPR052454">
    <property type="entry name" value="TMX_domain-containing"/>
</dbReference>
<dbReference type="InterPro" id="IPR036249">
    <property type="entry name" value="Thioredoxin-like_sf"/>
</dbReference>
<comment type="similarity">
    <text evidence="5 30">Belongs to the peptidase C12 family.</text>
</comment>
<dbReference type="EMBL" id="UYRW01001582">
    <property type="protein sequence ID" value="VDK78842.1"/>
    <property type="molecule type" value="Genomic_DNA"/>
</dbReference>
<dbReference type="InterPro" id="IPR013766">
    <property type="entry name" value="Thioredoxin_domain"/>
</dbReference>
<evidence type="ECO:0000259" key="34">
    <source>
        <dbReference type="PROSITE" id="PS51352"/>
    </source>
</evidence>
<accession>A0A182ECA6</accession>
<evidence type="ECO:0000256" key="19">
    <source>
        <dbReference type="ARBA" id="ARBA00023128"/>
    </source>
</evidence>
<feature type="chain" id="PRO_5043137386" description="Thioredoxin-related transmembrane protein 1" evidence="33">
    <location>
        <begin position="21"/>
        <end position="425"/>
    </location>
</feature>
<keyword evidence="12 33" id="KW-0732">Signal</keyword>
<reference evidence="38" key="1">
    <citation type="submission" date="2016-06" db="UniProtKB">
        <authorList>
            <consortium name="WormBaseParasite"/>
        </authorList>
    </citation>
    <scope>IDENTIFICATION</scope>
</reference>
<comment type="subunit">
    <text evidence="26">Interacts with ATP2A2.</text>
</comment>
<dbReference type="Pfam" id="PF01088">
    <property type="entry name" value="Peptidase_C12"/>
    <property type="match status" value="1"/>
</dbReference>
<dbReference type="GO" id="GO:0004843">
    <property type="term" value="F:cysteine-type deubiquitinase activity"/>
    <property type="evidence" value="ECO:0007669"/>
    <property type="project" value="UniProtKB-EC"/>
</dbReference>
<dbReference type="InterPro" id="IPR057254">
    <property type="entry name" value="UCH_AS"/>
</dbReference>
<dbReference type="EC" id="3.4.19.12" evidence="6"/>
<evidence type="ECO:0000256" key="8">
    <source>
        <dbReference type="ARBA" id="ARBA00022525"/>
    </source>
</evidence>
<keyword evidence="11 32" id="KW-0812">Transmembrane</keyword>
<evidence type="ECO:0000256" key="12">
    <source>
        <dbReference type="ARBA" id="ARBA00022729"/>
    </source>
</evidence>
<keyword evidence="23" id="KW-0413">Isomerase</keyword>
<evidence type="ECO:0000256" key="10">
    <source>
        <dbReference type="ARBA" id="ARBA00022670"/>
    </source>
</evidence>
<sequence length="425" mass="48624">MILLKTILLLIISLISVCKSANRNLITLNEDTWTDILKGEWMVEFYAPWCPACKDLQKAWHAFADWSKDLNINVAEVDVTVNPGLSGRFLVTALPTIYHVKDGVFRAYAGSRDKNDFITYIEEKKWTFYDPIPSYKYPSSPQMTVVAWFFKLSMFVRDRHNYLVDEVGIPSWASYSVFAGLTLTLGCILGFFIVCIIDRVFPTNDQFCKPEIKKSTKKDQKAKVKKDEGKKKDDDQSQDERNSQEDESTDESVRNRKGTKNELLVVLNKPLLTLEHCKCLIKKDKLTVNDFFQPTSCISRDIFDYGLGLNTMSNPVQWLPLESNPEVITNFMHKIGVEKGVECVDIYGFEDDVLAFIPRPCYAVILCFPMVDKVGEIMQPIYEKMKEEGNMVPDGVFFMKQKISNACGTFALIHSLANNRNEIKL</sequence>
<evidence type="ECO:0000256" key="21">
    <source>
        <dbReference type="ARBA" id="ARBA00023139"/>
    </source>
</evidence>
<dbReference type="GO" id="GO:0005576">
    <property type="term" value="C:extracellular region"/>
    <property type="evidence" value="ECO:0007669"/>
    <property type="project" value="UniProtKB-SubCell"/>
</dbReference>
<keyword evidence="20 32" id="KW-0472">Membrane</keyword>
<feature type="domain" description="UCH catalytic" evidence="35">
    <location>
        <begin position="317"/>
        <end position="425"/>
    </location>
</feature>
<feature type="signal peptide" evidence="33">
    <location>
        <begin position="1"/>
        <end position="20"/>
    </location>
</feature>
<keyword evidence="25" id="KW-0449">Lipoprotein</keyword>
<gene>
    <name evidence="36" type="ORF">NOO_LOCUS5700</name>
</gene>
<dbReference type="PROSITE" id="PS00194">
    <property type="entry name" value="THIOREDOXIN_1"/>
    <property type="match status" value="1"/>
</dbReference>
<dbReference type="InterPro" id="IPR017937">
    <property type="entry name" value="Thioredoxin_CS"/>
</dbReference>
<evidence type="ECO:0000256" key="31">
    <source>
        <dbReference type="SAM" id="MobiDB-lite"/>
    </source>
</evidence>
<evidence type="ECO:0000256" key="22">
    <source>
        <dbReference type="ARBA" id="ARBA00023157"/>
    </source>
</evidence>
<organism evidence="38">
    <name type="scientific">Onchocerca ochengi</name>
    <name type="common">Filarial nematode worm</name>
    <dbReference type="NCBI Taxonomy" id="42157"/>
    <lineage>
        <taxon>Eukaryota</taxon>
        <taxon>Metazoa</taxon>
        <taxon>Ecdysozoa</taxon>
        <taxon>Nematoda</taxon>
        <taxon>Chromadorea</taxon>
        <taxon>Rhabditida</taxon>
        <taxon>Spirurina</taxon>
        <taxon>Spiruromorpha</taxon>
        <taxon>Filarioidea</taxon>
        <taxon>Onchocercidae</taxon>
        <taxon>Onchocerca</taxon>
    </lineage>
</organism>
<dbReference type="GO" id="GO:0006511">
    <property type="term" value="P:ubiquitin-dependent protein catabolic process"/>
    <property type="evidence" value="ECO:0007669"/>
    <property type="project" value="InterPro"/>
</dbReference>
<keyword evidence="8" id="KW-0964">Secreted</keyword>
<evidence type="ECO:0000256" key="7">
    <source>
        <dbReference type="ARBA" id="ARBA00022448"/>
    </source>
</evidence>
<feature type="domain" description="Thioredoxin" evidence="34">
    <location>
        <begin position="14"/>
        <end position="126"/>
    </location>
</feature>
<keyword evidence="15" id="KW-0788">Thiol protease</keyword>
<evidence type="ECO:0000256" key="30">
    <source>
        <dbReference type="PROSITE-ProRule" id="PRU01393"/>
    </source>
</evidence>
<evidence type="ECO:0000256" key="32">
    <source>
        <dbReference type="SAM" id="Phobius"/>
    </source>
</evidence>
<dbReference type="SUPFAM" id="SSF54001">
    <property type="entry name" value="Cysteine proteinases"/>
    <property type="match status" value="1"/>
</dbReference>
<evidence type="ECO:0000256" key="27">
    <source>
        <dbReference type="ARBA" id="ARBA00072260"/>
    </source>
</evidence>
<evidence type="ECO:0000256" key="13">
    <source>
        <dbReference type="ARBA" id="ARBA00022786"/>
    </source>
</evidence>
<evidence type="ECO:0000256" key="18">
    <source>
        <dbReference type="ARBA" id="ARBA00022989"/>
    </source>
</evidence>
<keyword evidence="13" id="KW-0833">Ubl conjugation pathway</keyword>
<evidence type="ECO:0000256" key="15">
    <source>
        <dbReference type="ARBA" id="ARBA00022807"/>
    </source>
</evidence>
<protein>
    <recommendedName>
        <fullName evidence="27">Thioredoxin-related transmembrane protein 1</fullName>
        <ecNumber evidence="6">3.4.19.12</ecNumber>
    </recommendedName>
    <alternativeName>
        <fullName evidence="29">Protein disulfide-isomerase TMX1</fullName>
    </alternativeName>
    <alternativeName>
        <fullName evidence="28">Thioredoxin domain-containing protein 1</fullName>
    </alternativeName>
</protein>
<dbReference type="InterPro" id="IPR036959">
    <property type="entry name" value="Peptidase_C12_UCH_sf"/>
</dbReference>
<evidence type="ECO:0000256" key="17">
    <source>
        <dbReference type="ARBA" id="ARBA00022982"/>
    </source>
</evidence>
<keyword evidence="22" id="KW-1015">Disulfide bond</keyword>
<dbReference type="OrthoDB" id="7869097at2759"/>
<evidence type="ECO:0000256" key="3">
    <source>
        <dbReference type="ARBA" id="ARBA00004583"/>
    </source>
</evidence>
<proteinExistence type="inferred from homology"/>
<dbReference type="PROSITE" id="PS51352">
    <property type="entry name" value="THIOREDOXIN_2"/>
    <property type="match status" value="1"/>
</dbReference>
<keyword evidence="14" id="KW-0378">Hydrolase</keyword>
<evidence type="ECO:0000256" key="33">
    <source>
        <dbReference type="SAM" id="SignalP"/>
    </source>
</evidence>
<dbReference type="PROSITE" id="PS00140">
    <property type="entry name" value="UCH_1"/>
    <property type="match status" value="1"/>
</dbReference>
<dbReference type="Gene3D" id="3.40.532.10">
    <property type="entry name" value="Peptidase C12, ubiquitin carboxyl-terminal hydrolase"/>
    <property type="match status" value="1"/>
</dbReference>
<dbReference type="Proteomes" id="UP000271087">
    <property type="component" value="Unassembled WGS sequence"/>
</dbReference>
<keyword evidence="18 32" id="KW-1133">Transmembrane helix</keyword>
<dbReference type="FunFam" id="3.40.30.10:FF:000117">
    <property type="entry name" value="thioredoxin-related transmembrane protein 1"/>
    <property type="match status" value="1"/>
</dbReference>
<dbReference type="PANTHER" id="PTHR46107">
    <property type="entry name" value="DUMPY: SHORTER THAN WILD-TYPE"/>
    <property type="match status" value="1"/>
</dbReference>
<name>A0A182ECA6_ONCOC</name>
<dbReference type="PANTHER" id="PTHR46107:SF3">
    <property type="entry name" value="THIOREDOXIN DOMAIN-CONTAINING PROTEIN"/>
    <property type="match status" value="1"/>
</dbReference>
<evidence type="ECO:0000256" key="14">
    <source>
        <dbReference type="ARBA" id="ARBA00022801"/>
    </source>
</evidence>
<evidence type="ECO:0000256" key="23">
    <source>
        <dbReference type="ARBA" id="ARBA00023235"/>
    </source>
</evidence>
<keyword evidence="16" id="KW-0256">Endoplasmic reticulum</keyword>
<evidence type="ECO:0000313" key="38">
    <source>
        <dbReference type="WBParaSite" id="nOo.2.0.1.t05700-RA"/>
    </source>
</evidence>
<evidence type="ECO:0000256" key="11">
    <source>
        <dbReference type="ARBA" id="ARBA00022692"/>
    </source>
</evidence>
<comment type="subcellular location">
    <subcellularLocation>
        <location evidence="2">Endoplasmic reticulum membrane</location>
        <topology evidence="2">Single-pass type I membrane protein</topology>
    </subcellularLocation>
    <subcellularLocation>
        <location evidence="3">Mitochondrion membrane</location>
        <topology evidence="3">Single-pass type I membrane protein</topology>
    </subcellularLocation>
    <subcellularLocation>
        <location evidence="4">Secreted</location>
    </subcellularLocation>
</comment>
<comment type="catalytic activity">
    <reaction evidence="1">
        <text>Thiol-dependent hydrolysis of ester, thioester, amide, peptide and isopeptide bonds formed by the C-terminal Gly of ubiquitin (a 76-residue protein attached to proteins as an intracellular targeting signal).</text>
        <dbReference type="EC" id="3.4.19.12"/>
    </reaction>
</comment>
<dbReference type="InterPro" id="IPR038765">
    <property type="entry name" value="Papain-like_cys_pep_sf"/>
</dbReference>
<evidence type="ECO:0000256" key="9">
    <source>
        <dbReference type="ARBA" id="ARBA00022553"/>
    </source>
</evidence>